<protein>
    <submittedName>
        <fullName evidence="2">Fimbrial protein</fullName>
    </submittedName>
</protein>
<dbReference type="GO" id="GO:0009289">
    <property type="term" value="C:pilus"/>
    <property type="evidence" value="ECO:0007669"/>
    <property type="project" value="InterPro"/>
</dbReference>
<dbReference type="EMBL" id="CP014136">
    <property type="protein sequence ID" value="ATA20435.1"/>
    <property type="molecule type" value="Genomic_DNA"/>
</dbReference>
<dbReference type="InterPro" id="IPR008966">
    <property type="entry name" value="Adhesion_dom_sf"/>
</dbReference>
<dbReference type="InterPro" id="IPR050263">
    <property type="entry name" value="Bact_Fimbrial_Adh_Pro"/>
</dbReference>
<dbReference type="InterPro" id="IPR036937">
    <property type="entry name" value="Adhesion_dom_fimbrial_sf"/>
</dbReference>
<feature type="chain" id="PRO_5011992839" evidence="1">
    <location>
        <begin position="20"/>
        <end position="179"/>
    </location>
</feature>
<gene>
    <name evidence="2" type="ORF">AWC35_14395</name>
</gene>
<name>A0A250B2W7_9GAMM</name>
<feature type="signal peptide" evidence="1">
    <location>
        <begin position="1"/>
        <end position="19"/>
    </location>
</feature>
<dbReference type="Gene3D" id="2.60.40.1090">
    <property type="entry name" value="Fimbrial-type adhesion domain"/>
    <property type="match status" value="1"/>
</dbReference>
<sequence>MKLKLVALTLIAFSGAAFADSANTVQFKGEVSTQTCSVNINGNESNPVVLLPTVAASTLATAGTSNGDTTFTVNVTGCTANATSSTAIKTVFAGNNVTSNGNLGNTGTASNVSIQLLDSDASTPLSFSSGSVATSSAMTLASGTDTSTSQNLVARYYAESTGVTAGSVIATAQYAITYQ</sequence>
<evidence type="ECO:0000313" key="2">
    <source>
        <dbReference type="EMBL" id="ATA20435.1"/>
    </source>
</evidence>
<proteinExistence type="predicted"/>
<organism evidence="2 3">
    <name type="scientific">Gibbsiella quercinecans</name>
    <dbReference type="NCBI Taxonomy" id="929813"/>
    <lineage>
        <taxon>Bacteria</taxon>
        <taxon>Pseudomonadati</taxon>
        <taxon>Pseudomonadota</taxon>
        <taxon>Gammaproteobacteria</taxon>
        <taxon>Enterobacterales</taxon>
        <taxon>Yersiniaceae</taxon>
        <taxon>Gibbsiella</taxon>
    </lineage>
</organism>
<dbReference type="PANTHER" id="PTHR33420:SF10">
    <property type="entry name" value="FIMBRIAE MAJOR SUBUNIT"/>
    <property type="match status" value="1"/>
</dbReference>
<evidence type="ECO:0000256" key="1">
    <source>
        <dbReference type="SAM" id="SignalP"/>
    </source>
</evidence>
<dbReference type="KEGG" id="gqu:AWC35_14395"/>
<evidence type="ECO:0000313" key="3">
    <source>
        <dbReference type="Proteomes" id="UP000217182"/>
    </source>
</evidence>
<dbReference type="AlphaFoldDB" id="A0A250B2W7"/>
<dbReference type="RefSeq" id="WP_095847024.1">
    <property type="nucleotide sequence ID" value="NZ_CP014136.1"/>
</dbReference>
<dbReference type="PANTHER" id="PTHR33420">
    <property type="entry name" value="FIMBRIAL SUBUNIT ELFA-RELATED"/>
    <property type="match status" value="1"/>
</dbReference>
<dbReference type="GO" id="GO:0043709">
    <property type="term" value="P:cell adhesion involved in single-species biofilm formation"/>
    <property type="evidence" value="ECO:0007669"/>
    <property type="project" value="TreeGrafter"/>
</dbReference>
<accession>A0A250B2W7</accession>
<dbReference type="SUPFAM" id="SSF49401">
    <property type="entry name" value="Bacterial adhesins"/>
    <property type="match status" value="1"/>
</dbReference>
<keyword evidence="3" id="KW-1185">Reference proteome</keyword>
<dbReference type="OrthoDB" id="5906753at2"/>
<reference evidence="2 3" key="1">
    <citation type="submission" date="2016-01" db="EMBL/GenBank/DDBJ databases">
        <authorList>
            <person name="Oliw E.H."/>
        </authorList>
    </citation>
    <scope>NUCLEOTIDE SEQUENCE [LARGE SCALE GENOMIC DNA]</scope>
    <source>
        <strain evidence="2 3">FRB97</strain>
    </source>
</reference>
<keyword evidence="1" id="KW-0732">Signal</keyword>
<dbReference type="Proteomes" id="UP000217182">
    <property type="component" value="Chromosome"/>
</dbReference>